<protein>
    <submittedName>
        <fullName evidence="3">Universal stress protein A</fullName>
    </submittedName>
</protein>
<dbReference type="PANTHER" id="PTHR46268">
    <property type="entry name" value="STRESS RESPONSE PROTEIN NHAX"/>
    <property type="match status" value="1"/>
</dbReference>
<evidence type="ECO:0000313" key="3">
    <source>
        <dbReference type="EMBL" id="CAJ38049.1"/>
    </source>
</evidence>
<dbReference type="eggNOG" id="arCOG02053">
    <property type="taxonomic scope" value="Archaea"/>
</dbReference>
<dbReference type="GeneID" id="5145158"/>
<organism evidence="3 4">
    <name type="scientific">Methanocella arvoryzae (strain DSM 22066 / NBRC 105507 / MRE50)</name>
    <dbReference type="NCBI Taxonomy" id="351160"/>
    <lineage>
        <taxon>Archaea</taxon>
        <taxon>Methanobacteriati</taxon>
        <taxon>Methanobacteriota</taxon>
        <taxon>Stenosarchaea group</taxon>
        <taxon>Methanomicrobia</taxon>
        <taxon>Methanocellales</taxon>
        <taxon>Methanocellaceae</taxon>
        <taxon>Methanocella</taxon>
    </lineage>
</organism>
<dbReference type="InterPro" id="IPR014729">
    <property type="entry name" value="Rossmann-like_a/b/a_fold"/>
</dbReference>
<name>Q0W0P4_METAR</name>
<dbReference type="Pfam" id="PF00582">
    <property type="entry name" value="Usp"/>
    <property type="match status" value="1"/>
</dbReference>
<dbReference type="OrthoDB" id="105697at2157"/>
<sequence>MTDGSATDVIYRRLLVPTDGSEYSFNAGTHAVYLASSLGAELIILNVIDVDMAFHAGIHYAESVKTLEQAGQEAISSIEAMARERGVATRSLLVRGDPKDAILKLACEEKVDCIVMGSIGMSAIERVLIGSVSESVTRHASCPVLLVRS</sequence>
<dbReference type="RefSeq" id="WP_012034546.1">
    <property type="nucleotide sequence ID" value="NC_009464.1"/>
</dbReference>
<dbReference type="InterPro" id="IPR006015">
    <property type="entry name" value="Universal_stress_UspA"/>
</dbReference>
<evidence type="ECO:0000313" key="4">
    <source>
        <dbReference type="Proteomes" id="UP000000663"/>
    </source>
</evidence>
<dbReference type="Gene3D" id="3.40.50.620">
    <property type="entry name" value="HUPs"/>
    <property type="match status" value="1"/>
</dbReference>
<dbReference type="KEGG" id="rci:RRC323"/>
<dbReference type="CDD" id="cd00293">
    <property type="entry name" value="USP-like"/>
    <property type="match status" value="1"/>
</dbReference>
<feature type="domain" description="UspA" evidence="2">
    <location>
        <begin position="11"/>
        <end position="148"/>
    </location>
</feature>
<dbReference type="PANTHER" id="PTHR46268:SF6">
    <property type="entry name" value="UNIVERSAL STRESS PROTEIN UP12"/>
    <property type="match status" value="1"/>
</dbReference>
<dbReference type="STRING" id="351160.RRC323"/>
<dbReference type="InterPro" id="IPR006016">
    <property type="entry name" value="UspA"/>
</dbReference>
<comment type="similarity">
    <text evidence="1">Belongs to the universal stress protein A family.</text>
</comment>
<reference evidence="3 4" key="1">
    <citation type="journal article" date="2006" name="Science">
        <title>Genome of rice cluster I archaea -- the key methane producers in the rice rhizosphere.</title>
        <authorList>
            <person name="Erkel C."/>
            <person name="Kube M."/>
            <person name="Reinhardt R."/>
            <person name="Liesack W."/>
        </authorList>
    </citation>
    <scope>NUCLEOTIDE SEQUENCE [LARGE SCALE GENOMIC DNA]</scope>
    <source>
        <strain evidence="4">DSM 22066 / NBRC 105507 / MRE50</strain>
    </source>
</reference>
<dbReference type="Proteomes" id="UP000000663">
    <property type="component" value="Chromosome"/>
</dbReference>
<dbReference type="SUPFAM" id="SSF52402">
    <property type="entry name" value="Adenine nucleotide alpha hydrolases-like"/>
    <property type="match status" value="1"/>
</dbReference>
<gene>
    <name evidence="3" type="primary">uspA-7</name>
    <name evidence="3" type="ORF">RRC323</name>
</gene>
<evidence type="ECO:0000259" key="2">
    <source>
        <dbReference type="Pfam" id="PF00582"/>
    </source>
</evidence>
<dbReference type="AlphaFoldDB" id="Q0W0P4"/>
<keyword evidence="4" id="KW-1185">Reference proteome</keyword>
<dbReference type="PRINTS" id="PR01438">
    <property type="entry name" value="UNVRSLSTRESS"/>
</dbReference>
<accession>Q0W0P4</accession>
<proteinExistence type="inferred from homology"/>
<evidence type="ECO:0000256" key="1">
    <source>
        <dbReference type="ARBA" id="ARBA00008791"/>
    </source>
</evidence>
<dbReference type="EMBL" id="AM114193">
    <property type="protein sequence ID" value="CAJ38049.1"/>
    <property type="molecule type" value="Genomic_DNA"/>
</dbReference>